<feature type="compositionally biased region" description="Basic residues" evidence="2">
    <location>
        <begin position="275"/>
        <end position="286"/>
    </location>
</feature>
<organism evidence="3 4">
    <name type="scientific">Steinernema glaseri</name>
    <dbReference type="NCBI Taxonomy" id="37863"/>
    <lineage>
        <taxon>Eukaryota</taxon>
        <taxon>Metazoa</taxon>
        <taxon>Ecdysozoa</taxon>
        <taxon>Nematoda</taxon>
        <taxon>Chromadorea</taxon>
        <taxon>Rhabditida</taxon>
        <taxon>Tylenchina</taxon>
        <taxon>Panagrolaimomorpha</taxon>
        <taxon>Strongyloidoidea</taxon>
        <taxon>Steinernematidae</taxon>
        <taxon>Steinernema</taxon>
    </lineage>
</organism>
<dbReference type="GO" id="GO:0005634">
    <property type="term" value="C:nucleus"/>
    <property type="evidence" value="ECO:0007669"/>
    <property type="project" value="UniProtKB-SubCell"/>
</dbReference>
<evidence type="ECO:0000256" key="2">
    <source>
        <dbReference type="SAM" id="MobiDB-lite"/>
    </source>
</evidence>
<accession>A0A1I7YPX6</accession>
<evidence type="ECO:0000313" key="3">
    <source>
        <dbReference type="Proteomes" id="UP000095287"/>
    </source>
</evidence>
<dbReference type="InterPro" id="IPR009057">
    <property type="entry name" value="Homeodomain-like_sf"/>
</dbReference>
<comment type="subcellular location">
    <subcellularLocation>
        <location evidence="1">Nucleus</location>
    </subcellularLocation>
</comment>
<proteinExistence type="predicted"/>
<dbReference type="SUPFAM" id="SSF46689">
    <property type="entry name" value="Homeodomain-like"/>
    <property type="match status" value="1"/>
</dbReference>
<evidence type="ECO:0000313" key="4">
    <source>
        <dbReference type="WBParaSite" id="L893_g18512.t1"/>
    </source>
</evidence>
<dbReference type="AlphaFoldDB" id="A0A1I7YPX6"/>
<dbReference type="Proteomes" id="UP000095287">
    <property type="component" value="Unplaced"/>
</dbReference>
<dbReference type="Gene3D" id="1.20.58.1880">
    <property type="match status" value="1"/>
</dbReference>
<feature type="region of interest" description="Disordered" evidence="2">
    <location>
        <begin position="264"/>
        <end position="286"/>
    </location>
</feature>
<dbReference type="WBParaSite" id="L893_g18512.t1">
    <property type="protein sequence ID" value="L893_g18512.t1"/>
    <property type="gene ID" value="L893_g18512"/>
</dbReference>
<sequence length="286" mass="33893">MKDLQDSLSKISDRTRNTDDYRIMRRSQCENCSTNLFERQQRCELRGRRRTCLCPPCDLYVKLKKMYRPSKLRFEAPKEGSEEASDDLFYEHTSYFDINDYLNDRLSSEHPPPPGHILTGFYYVADPTSLDVANPNEKKIPVFTEPHENCFFVSTTQQIRWERSMLDFGTHEKERIVDGFLRFGKNFAKIAKFANLRSEETVRQFYEVHGDDYRLDFLIAQYNRSAEVRRNVLGDRNESDDEGDDFEMRRRMLKAHVRKRSMKTRGSSAGGFVRRTTRRRTVREMS</sequence>
<name>A0A1I7YPX6_9BILA</name>
<keyword evidence="3" id="KW-1185">Reference proteome</keyword>
<evidence type="ECO:0000256" key="1">
    <source>
        <dbReference type="ARBA" id="ARBA00004123"/>
    </source>
</evidence>
<protein>
    <submittedName>
        <fullName evidence="4">SANT domain-containing protein</fullName>
    </submittedName>
</protein>
<reference evidence="4" key="1">
    <citation type="submission" date="2016-11" db="UniProtKB">
        <authorList>
            <consortium name="WormBaseParasite"/>
        </authorList>
    </citation>
    <scope>IDENTIFICATION</scope>
</reference>